<evidence type="ECO:0000259" key="2">
    <source>
        <dbReference type="Pfam" id="PF04492"/>
    </source>
</evidence>
<feature type="domain" description="Bacteriophage lambda Replication protein O N-terminal" evidence="2">
    <location>
        <begin position="4"/>
        <end position="92"/>
    </location>
</feature>
<evidence type="ECO:0000313" key="3">
    <source>
        <dbReference type="EMBL" id="RAV22220.1"/>
    </source>
</evidence>
<dbReference type="EMBL" id="QMFB01000002">
    <property type="protein sequence ID" value="RAV22220.1"/>
    <property type="molecule type" value="Genomic_DNA"/>
</dbReference>
<evidence type="ECO:0000256" key="1">
    <source>
        <dbReference type="SAM" id="MobiDB-lite"/>
    </source>
</evidence>
<dbReference type="GO" id="GO:0006260">
    <property type="term" value="P:DNA replication"/>
    <property type="evidence" value="ECO:0007669"/>
    <property type="project" value="InterPro"/>
</dbReference>
<evidence type="ECO:0000313" key="4">
    <source>
        <dbReference type="Proteomes" id="UP000250369"/>
    </source>
</evidence>
<feature type="compositionally biased region" description="Polar residues" evidence="1">
    <location>
        <begin position="137"/>
        <end position="146"/>
    </location>
</feature>
<keyword evidence="4" id="KW-1185">Reference proteome</keyword>
<protein>
    <recommendedName>
        <fullName evidence="2">Bacteriophage lambda Replication protein O N-terminal domain-containing protein</fullName>
    </recommendedName>
</protein>
<name>A0A329MRP8_9BACL</name>
<dbReference type="Proteomes" id="UP000250369">
    <property type="component" value="Unassembled WGS sequence"/>
</dbReference>
<dbReference type="AlphaFoldDB" id="A0A329MRP8"/>
<dbReference type="RefSeq" id="WP_113029627.1">
    <property type="nucleotide sequence ID" value="NZ_QMFB01000002.1"/>
</dbReference>
<feature type="region of interest" description="Disordered" evidence="1">
    <location>
        <begin position="114"/>
        <end position="164"/>
    </location>
</feature>
<comment type="caution">
    <text evidence="3">The sequence shown here is derived from an EMBL/GenBank/DDBJ whole genome shotgun (WGS) entry which is preliminary data.</text>
</comment>
<dbReference type="InterPro" id="IPR006497">
    <property type="entry name" value="Phage_lambda_VrpO_N"/>
</dbReference>
<dbReference type="Pfam" id="PF04492">
    <property type="entry name" value="Phage_rep_O"/>
    <property type="match status" value="1"/>
</dbReference>
<reference evidence="3 4" key="1">
    <citation type="journal article" date="2009" name="Int. J. Syst. Evol. Microbiol.">
        <title>Paenibacillus contaminans sp. nov., isolated from a contaminated laboratory plate.</title>
        <authorList>
            <person name="Chou J.H."/>
            <person name="Lee J.H."/>
            <person name="Lin M.C."/>
            <person name="Chang P.S."/>
            <person name="Arun A.B."/>
            <person name="Young C.C."/>
            <person name="Chen W.M."/>
        </authorList>
    </citation>
    <scope>NUCLEOTIDE SEQUENCE [LARGE SCALE GENOMIC DNA]</scope>
    <source>
        <strain evidence="3 4">CKOBP-6</strain>
    </source>
</reference>
<sequence>MQINELIDQITKRKFNGTQLKILLFIWRHTFGVERKSNHLSLSLICKDTGIHKDQVKYEMNRLVNLNVLQVISEASFSQAREIGINDEIEQWKALVCSEMDNLQGVKIPPVEEEINPEGVNSPPGCEKAQREGANSPPVNQENNIAQGVKSPPPAEAENRVSSMSSLKDINSLRSLKDFKDLKNTTTTEATFFVQKEYASLHGKFPEHVRQKEVMAIKELLESGVSAEFIITSMKQIHKEKLEKDEPVTSFLYYPEAIKRMWKEHTSPNVLQFSSTGGKKSGSVDWDKVKRQLEEAARGQQSGA</sequence>
<gene>
    <name evidence="3" type="ORF">DQG23_04515</name>
</gene>
<dbReference type="Gene3D" id="1.10.10.10">
    <property type="entry name" value="Winged helix-like DNA-binding domain superfamily/Winged helix DNA-binding domain"/>
    <property type="match status" value="1"/>
</dbReference>
<organism evidence="3 4">
    <name type="scientific">Paenibacillus contaminans</name>
    <dbReference type="NCBI Taxonomy" id="450362"/>
    <lineage>
        <taxon>Bacteria</taxon>
        <taxon>Bacillati</taxon>
        <taxon>Bacillota</taxon>
        <taxon>Bacilli</taxon>
        <taxon>Bacillales</taxon>
        <taxon>Paenibacillaceae</taxon>
        <taxon>Paenibacillus</taxon>
    </lineage>
</organism>
<dbReference type="OrthoDB" id="1821976at2"/>
<accession>A0A329MRP8</accession>
<proteinExistence type="predicted"/>
<dbReference type="InterPro" id="IPR036388">
    <property type="entry name" value="WH-like_DNA-bd_sf"/>
</dbReference>